<gene>
    <name evidence="1" type="ORF">MENTE1834_LOCUS3823</name>
</gene>
<evidence type="ECO:0000313" key="1">
    <source>
        <dbReference type="EMBL" id="CAK5018424.1"/>
    </source>
</evidence>
<dbReference type="EMBL" id="CAVMJV010000003">
    <property type="protein sequence ID" value="CAK5018424.1"/>
    <property type="molecule type" value="Genomic_DNA"/>
</dbReference>
<name>A0ACB0XUQ0_MELEN</name>
<comment type="caution">
    <text evidence="1">The sequence shown here is derived from an EMBL/GenBank/DDBJ whole genome shotgun (WGS) entry which is preliminary data.</text>
</comment>
<organism evidence="1 2">
    <name type="scientific">Meloidogyne enterolobii</name>
    <name type="common">Root-knot nematode worm</name>
    <name type="synonym">Meloidogyne mayaguensis</name>
    <dbReference type="NCBI Taxonomy" id="390850"/>
    <lineage>
        <taxon>Eukaryota</taxon>
        <taxon>Metazoa</taxon>
        <taxon>Ecdysozoa</taxon>
        <taxon>Nematoda</taxon>
        <taxon>Chromadorea</taxon>
        <taxon>Rhabditida</taxon>
        <taxon>Tylenchina</taxon>
        <taxon>Tylenchomorpha</taxon>
        <taxon>Tylenchoidea</taxon>
        <taxon>Meloidogynidae</taxon>
        <taxon>Meloidogyninae</taxon>
        <taxon>Meloidogyne</taxon>
    </lineage>
</organism>
<proteinExistence type="predicted"/>
<keyword evidence="2" id="KW-1185">Reference proteome</keyword>
<evidence type="ECO:0000313" key="2">
    <source>
        <dbReference type="Proteomes" id="UP001497535"/>
    </source>
</evidence>
<protein>
    <submittedName>
        <fullName evidence="1">Uncharacterized protein</fullName>
    </submittedName>
</protein>
<dbReference type="Proteomes" id="UP001497535">
    <property type="component" value="Unassembled WGS sequence"/>
</dbReference>
<accession>A0ACB0XUQ0</accession>
<sequence length="54" mass="6186">MHFRLILSGFPQSLYSCSVQFLHIELQDVSPIVYHHNLTSASYGCYNVLKSLLD</sequence>
<reference evidence="1" key="1">
    <citation type="submission" date="2023-11" db="EMBL/GenBank/DDBJ databases">
        <authorList>
            <person name="Poullet M."/>
        </authorList>
    </citation>
    <scope>NUCLEOTIDE SEQUENCE</scope>
    <source>
        <strain evidence="1">E1834</strain>
    </source>
</reference>